<gene>
    <name evidence="2" type="ORF">FA13DRAFT_1796554</name>
</gene>
<name>A0A4Y7SU79_COPMI</name>
<feature type="region of interest" description="Disordered" evidence="1">
    <location>
        <begin position="74"/>
        <end position="156"/>
    </location>
</feature>
<proteinExistence type="predicted"/>
<evidence type="ECO:0000313" key="3">
    <source>
        <dbReference type="Proteomes" id="UP000298030"/>
    </source>
</evidence>
<feature type="compositionally biased region" description="Acidic residues" evidence="1">
    <location>
        <begin position="210"/>
        <end position="221"/>
    </location>
</feature>
<feature type="compositionally biased region" description="Basic and acidic residues" evidence="1">
    <location>
        <begin position="103"/>
        <end position="125"/>
    </location>
</feature>
<protein>
    <submittedName>
        <fullName evidence="2">Uncharacterized protein</fullName>
    </submittedName>
</protein>
<evidence type="ECO:0000256" key="1">
    <source>
        <dbReference type="SAM" id="MobiDB-lite"/>
    </source>
</evidence>
<accession>A0A4Y7SU79</accession>
<comment type="caution">
    <text evidence="2">The sequence shown here is derived from an EMBL/GenBank/DDBJ whole genome shotgun (WGS) entry which is preliminary data.</text>
</comment>
<feature type="compositionally biased region" description="Polar residues" evidence="1">
    <location>
        <begin position="87"/>
        <end position="102"/>
    </location>
</feature>
<reference evidence="2 3" key="1">
    <citation type="journal article" date="2019" name="Nat. Ecol. Evol.">
        <title>Megaphylogeny resolves global patterns of mushroom evolution.</title>
        <authorList>
            <person name="Varga T."/>
            <person name="Krizsan K."/>
            <person name="Foldi C."/>
            <person name="Dima B."/>
            <person name="Sanchez-Garcia M."/>
            <person name="Sanchez-Ramirez S."/>
            <person name="Szollosi G.J."/>
            <person name="Szarkandi J.G."/>
            <person name="Papp V."/>
            <person name="Albert L."/>
            <person name="Andreopoulos W."/>
            <person name="Angelini C."/>
            <person name="Antonin V."/>
            <person name="Barry K.W."/>
            <person name="Bougher N.L."/>
            <person name="Buchanan P."/>
            <person name="Buyck B."/>
            <person name="Bense V."/>
            <person name="Catcheside P."/>
            <person name="Chovatia M."/>
            <person name="Cooper J."/>
            <person name="Damon W."/>
            <person name="Desjardin D."/>
            <person name="Finy P."/>
            <person name="Geml J."/>
            <person name="Haridas S."/>
            <person name="Hughes K."/>
            <person name="Justo A."/>
            <person name="Karasinski D."/>
            <person name="Kautmanova I."/>
            <person name="Kiss B."/>
            <person name="Kocsube S."/>
            <person name="Kotiranta H."/>
            <person name="LaButti K.M."/>
            <person name="Lechner B.E."/>
            <person name="Liimatainen K."/>
            <person name="Lipzen A."/>
            <person name="Lukacs Z."/>
            <person name="Mihaltcheva S."/>
            <person name="Morgado L.N."/>
            <person name="Niskanen T."/>
            <person name="Noordeloos M.E."/>
            <person name="Ohm R.A."/>
            <person name="Ortiz-Santana B."/>
            <person name="Ovrebo C."/>
            <person name="Racz N."/>
            <person name="Riley R."/>
            <person name="Savchenko A."/>
            <person name="Shiryaev A."/>
            <person name="Soop K."/>
            <person name="Spirin V."/>
            <person name="Szebenyi C."/>
            <person name="Tomsovsky M."/>
            <person name="Tulloss R.E."/>
            <person name="Uehling J."/>
            <person name="Grigoriev I.V."/>
            <person name="Vagvolgyi C."/>
            <person name="Papp T."/>
            <person name="Martin F.M."/>
            <person name="Miettinen O."/>
            <person name="Hibbett D.S."/>
            <person name="Nagy L.G."/>
        </authorList>
    </citation>
    <scope>NUCLEOTIDE SEQUENCE [LARGE SCALE GENOMIC DNA]</scope>
    <source>
        <strain evidence="2 3">FP101781</strain>
    </source>
</reference>
<keyword evidence="3" id="KW-1185">Reference proteome</keyword>
<dbReference type="EMBL" id="QPFP01000058">
    <property type="protein sequence ID" value="TEB25271.1"/>
    <property type="molecule type" value="Genomic_DNA"/>
</dbReference>
<dbReference type="AlphaFoldDB" id="A0A4Y7SU79"/>
<sequence length="246" mass="27013">MSTPKHSNITAARLHQVLRRLGVIVRSGEEFNETFSEEAMSSVAIVAVLARALNEMGLHDACLDDFSDRLRSILHPPPAQATDRDNLSQGYESDTEGSTTSENKSDRSNDDSFHDAETDLPRSSEAEDSEPSSTQRHKGGLGLLMDDPSLANPSEPDVQREEVFFTGGTPDYCDPYYTDTDNNAQLPFDIIDTLSDNAFDLGRSSRYPESSEEDEGSDNADEQQVLEPDTEEAFFTGPSAIQRAGL</sequence>
<dbReference type="Proteomes" id="UP000298030">
    <property type="component" value="Unassembled WGS sequence"/>
</dbReference>
<evidence type="ECO:0000313" key="2">
    <source>
        <dbReference type="EMBL" id="TEB25271.1"/>
    </source>
</evidence>
<organism evidence="2 3">
    <name type="scientific">Coprinellus micaceus</name>
    <name type="common">Glistening ink-cap mushroom</name>
    <name type="synonym">Coprinus micaceus</name>
    <dbReference type="NCBI Taxonomy" id="71717"/>
    <lineage>
        <taxon>Eukaryota</taxon>
        <taxon>Fungi</taxon>
        <taxon>Dikarya</taxon>
        <taxon>Basidiomycota</taxon>
        <taxon>Agaricomycotina</taxon>
        <taxon>Agaricomycetes</taxon>
        <taxon>Agaricomycetidae</taxon>
        <taxon>Agaricales</taxon>
        <taxon>Agaricineae</taxon>
        <taxon>Psathyrellaceae</taxon>
        <taxon>Coprinellus</taxon>
    </lineage>
</organism>
<feature type="region of interest" description="Disordered" evidence="1">
    <location>
        <begin position="200"/>
        <end position="246"/>
    </location>
</feature>